<dbReference type="RefSeq" id="WP_217304241.1">
    <property type="nucleotide sequence ID" value="NZ_JAHQYH010000005.1"/>
</dbReference>
<protein>
    <submittedName>
        <fullName evidence="3">Cysteine hydrolase</fullName>
    </submittedName>
</protein>
<keyword evidence="3" id="KW-0378">Hydrolase</keyword>
<name>A0ABS6M4K6_9LACO</name>
<dbReference type="PANTHER" id="PTHR43540:SF10">
    <property type="entry name" value="ISOCHORISMATASE"/>
    <property type="match status" value="1"/>
</dbReference>
<accession>A0ABS6M4K6</accession>
<evidence type="ECO:0000259" key="2">
    <source>
        <dbReference type="Pfam" id="PF00857"/>
    </source>
</evidence>
<sequence>MMSNEALLIIDYTNDFVDDKGKLTVGKTGQVLVDYIVDLAEEFRQDGKWVILPTDLHQENNPYHPETKLFPPHNLKDTWGRDFYGKLNDWYNEHKDEEKVYMYDKTRYSAFAGTDLDLRLRERKIDTLHLVGVCTDICVLHTAISAYNLNYDVVVHEKGVAGLTQAGHDFALSHFKSSLGATVK</sequence>
<dbReference type="GO" id="GO:0016787">
    <property type="term" value="F:hydrolase activity"/>
    <property type="evidence" value="ECO:0007669"/>
    <property type="project" value="UniProtKB-KW"/>
</dbReference>
<dbReference type="InterPro" id="IPR000868">
    <property type="entry name" value="Isochorismatase-like_dom"/>
</dbReference>
<dbReference type="InterPro" id="IPR050272">
    <property type="entry name" value="Isochorismatase-like_hydrls"/>
</dbReference>
<organism evidence="3 4">
    <name type="scientific">Apilactobacillus waqarii</name>
    <dbReference type="NCBI Taxonomy" id="2851006"/>
    <lineage>
        <taxon>Bacteria</taxon>
        <taxon>Bacillati</taxon>
        <taxon>Bacillota</taxon>
        <taxon>Bacilli</taxon>
        <taxon>Lactobacillales</taxon>
        <taxon>Lactobacillaceae</taxon>
        <taxon>Apilactobacillus</taxon>
    </lineage>
</organism>
<dbReference type="PANTHER" id="PTHR43540">
    <property type="entry name" value="PEROXYUREIDOACRYLATE/UREIDOACRYLATE AMIDOHYDROLASE-RELATED"/>
    <property type="match status" value="1"/>
</dbReference>
<dbReference type="CDD" id="cd00431">
    <property type="entry name" value="cysteine_hydrolases"/>
    <property type="match status" value="1"/>
</dbReference>
<evidence type="ECO:0000313" key="4">
    <source>
        <dbReference type="Proteomes" id="UP000751196"/>
    </source>
</evidence>
<comment type="caution">
    <text evidence="3">The sequence shown here is derived from an EMBL/GenBank/DDBJ whole genome shotgun (WGS) entry which is preliminary data.</text>
</comment>
<gene>
    <name evidence="3" type="ORF">KTJ72_04325</name>
</gene>
<comment type="similarity">
    <text evidence="1">Belongs to the isochorismatase family.</text>
</comment>
<reference evidence="3 4" key="1">
    <citation type="submission" date="2021-06" db="EMBL/GenBank/DDBJ databases">
        <title>Draft genome sequence of a glucan synthesizing Apilactobacillus waqareii isolate HBW1.</title>
        <authorList>
            <person name="Anwar M.A."/>
        </authorList>
    </citation>
    <scope>NUCLEOTIDE SEQUENCE [LARGE SCALE GENOMIC DNA]</scope>
    <source>
        <strain evidence="3 4">HBW1</strain>
    </source>
</reference>
<keyword evidence="4" id="KW-1185">Reference proteome</keyword>
<feature type="domain" description="Isochorismatase-like" evidence="2">
    <location>
        <begin position="6"/>
        <end position="180"/>
    </location>
</feature>
<evidence type="ECO:0000256" key="1">
    <source>
        <dbReference type="ARBA" id="ARBA00006336"/>
    </source>
</evidence>
<dbReference type="Proteomes" id="UP000751196">
    <property type="component" value="Unassembled WGS sequence"/>
</dbReference>
<evidence type="ECO:0000313" key="3">
    <source>
        <dbReference type="EMBL" id="MBV0915116.1"/>
    </source>
</evidence>
<dbReference type="Pfam" id="PF00857">
    <property type="entry name" value="Isochorismatase"/>
    <property type="match status" value="1"/>
</dbReference>
<dbReference type="EMBL" id="JAHQYH010000005">
    <property type="protein sequence ID" value="MBV0915116.1"/>
    <property type="molecule type" value="Genomic_DNA"/>
</dbReference>
<proteinExistence type="inferred from homology"/>